<evidence type="ECO:0000313" key="3">
    <source>
        <dbReference type="Proteomes" id="UP000248857"/>
    </source>
</evidence>
<dbReference type="Pfam" id="PF14218">
    <property type="entry name" value="COP23"/>
    <property type="match status" value="1"/>
</dbReference>
<keyword evidence="1" id="KW-0732">Signal</keyword>
<proteinExistence type="predicted"/>
<dbReference type="RefSeq" id="WP_110986159.1">
    <property type="nucleotide sequence ID" value="NZ_CAWNWM010000006.1"/>
</dbReference>
<dbReference type="OrthoDB" id="490444at2"/>
<comment type="caution">
    <text evidence="2">The sequence shown here is derived from an EMBL/GenBank/DDBJ whole genome shotgun (WGS) entry which is preliminary data.</text>
</comment>
<gene>
    <name evidence="2" type="ORF">C1752_02181</name>
</gene>
<dbReference type="AlphaFoldDB" id="A0A2W1JYQ1"/>
<protein>
    <recommendedName>
        <fullName evidence="4">Circadian oscillating protein COP23</fullName>
    </recommendedName>
</protein>
<dbReference type="EMBL" id="PQWO01000006">
    <property type="protein sequence ID" value="PZD73317.1"/>
    <property type="molecule type" value="Genomic_DNA"/>
</dbReference>
<keyword evidence="3" id="KW-1185">Reference proteome</keyword>
<dbReference type="InterPro" id="IPR025478">
    <property type="entry name" value="COP23"/>
</dbReference>
<accession>A0A2W1JYQ1</accession>
<feature type="chain" id="PRO_5015923991" description="Circadian oscillating protein COP23" evidence="1">
    <location>
        <begin position="27"/>
        <end position="185"/>
    </location>
</feature>
<reference evidence="2 3" key="1">
    <citation type="journal article" date="2018" name="Sci. Rep.">
        <title>A novel species of the marine cyanobacterium Acaryochloris with a unique pigment content and lifestyle.</title>
        <authorList>
            <person name="Partensky F."/>
            <person name="Six C."/>
            <person name="Ratin M."/>
            <person name="Garczarek L."/>
            <person name="Vaulot D."/>
            <person name="Probert I."/>
            <person name="Calteau A."/>
            <person name="Gourvil P."/>
            <person name="Marie D."/>
            <person name="Grebert T."/>
            <person name="Bouchier C."/>
            <person name="Le Panse S."/>
            <person name="Gachenot M."/>
            <person name="Rodriguez F."/>
            <person name="Garrido J.L."/>
        </authorList>
    </citation>
    <scope>NUCLEOTIDE SEQUENCE [LARGE SCALE GENOMIC DNA]</scope>
    <source>
        <strain evidence="2 3">RCC1774</strain>
    </source>
</reference>
<sequence length="185" mass="19985">MKLGRIASVLAFSALTCAVVKLPAAAAERRFACGSSSGVPATMAKTSRGLVPVIKWTSSHFSSSGYSPLRRCQIVSDKFQEYYETGQLNYLTTGRVSYPNQVDYQNVVCVAKARLGACNGVLFTLKPGSNPGRTLQRLMDVRLQASGPLNETSGRVYIEMEKFLNEAPVDQNASADPNAPTTGLW</sequence>
<evidence type="ECO:0008006" key="4">
    <source>
        <dbReference type="Google" id="ProtNLM"/>
    </source>
</evidence>
<evidence type="ECO:0000256" key="1">
    <source>
        <dbReference type="SAM" id="SignalP"/>
    </source>
</evidence>
<organism evidence="2 3">
    <name type="scientific">Acaryochloris thomasi RCC1774</name>
    <dbReference type="NCBI Taxonomy" id="1764569"/>
    <lineage>
        <taxon>Bacteria</taxon>
        <taxon>Bacillati</taxon>
        <taxon>Cyanobacteriota</taxon>
        <taxon>Cyanophyceae</taxon>
        <taxon>Acaryochloridales</taxon>
        <taxon>Acaryochloridaceae</taxon>
        <taxon>Acaryochloris</taxon>
        <taxon>Acaryochloris thomasi</taxon>
    </lineage>
</organism>
<feature type="signal peptide" evidence="1">
    <location>
        <begin position="1"/>
        <end position="26"/>
    </location>
</feature>
<dbReference type="Proteomes" id="UP000248857">
    <property type="component" value="Unassembled WGS sequence"/>
</dbReference>
<evidence type="ECO:0000313" key="2">
    <source>
        <dbReference type="EMBL" id="PZD73317.1"/>
    </source>
</evidence>
<name>A0A2W1JYQ1_9CYAN</name>